<sequence>PLLHQFGSVVFFGLLCTWLITPLIYFLLGNSFEKKQKT</sequence>
<protein>
    <submittedName>
        <fullName evidence="2">Uncharacterized protein</fullName>
    </submittedName>
</protein>
<reference evidence="2" key="1">
    <citation type="submission" date="2018-05" db="EMBL/GenBank/DDBJ databases">
        <authorList>
            <person name="Lanie J.A."/>
            <person name="Ng W.-L."/>
            <person name="Kazmierczak K.M."/>
            <person name="Andrzejewski T.M."/>
            <person name="Davidsen T.M."/>
            <person name="Wayne K.J."/>
            <person name="Tettelin H."/>
            <person name="Glass J.I."/>
            <person name="Rusch D."/>
            <person name="Podicherti R."/>
            <person name="Tsui H.-C.T."/>
            <person name="Winkler M.E."/>
        </authorList>
    </citation>
    <scope>NUCLEOTIDE SEQUENCE</scope>
</reference>
<feature type="non-terminal residue" evidence="2">
    <location>
        <position position="1"/>
    </location>
</feature>
<gene>
    <name evidence="2" type="ORF">METZ01_LOCUS404004</name>
</gene>
<organism evidence="2">
    <name type="scientific">marine metagenome</name>
    <dbReference type="NCBI Taxonomy" id="408172"/>
    <lineage>
        <taxon>unclassified sequences</taxon>
        <taxon>metagenomes</taxon>
        <taxon>ecological metagenomes</taxon>
    </lineage>
</organism>
<feature type="transmembrane region" description="Helical" evidence="1">
    <location>
        <begin position="6"/>
        <end position="28"/>
    </location>
</feature>
<name>A0A382VXN4_9ZZZZ</name>
<accession>A0A382VXN4</accession>
<dbReference type="AlphaFoldDB" id="A0A382VXN4"/>
<evidence type="ECO:0000313" key="2">
    <source>
        <dbReference type="EMBL" id="SVD51150.1"/>
    </source>
</evidence>
<keyword evidence="1" id="KW-1133">Transmembrane helix</keyword>
<keyword evidence="1" id="KW-0472">Membrane</keyword>
<dbReference type="EMBL" id="UINC01155350">
    <property type="protein sequence ID" value="SVD51150.1"/>
    <property type="molecule type" value="Genomic_DNA"/>
</dbReference>
<proteinExistence type="predicted"/>
<keyword evidence="1" id="KW-0812">Transmembrane</keyword>
<evidence type="ECO:0000256" key="1">
    <source>
        <dbReference type="SAM" id="Phobius"/>
    </source>
</evidence>